<evidence type="ECO:0000313" key="1">
    <source>
        <dbReference type="EMBL" id="PKE55309.1"/>
    </source>
</evidence>
<gene>
    <name evidence="1" type="ORF">CW682_12255</name>
</gene>
<accession>A0ACC9MNE2</accession>
<sequence>MQNNAKIDDYLKLTKKQQDYIRIKHETGGTDISIAKEIDVNNATISRWKQTTEFMDGLKGFTAHHLDSTAPLAMKRMAELLYAKSELVSFQAAKDILDRTGYVPVDKKEIELTGGVEFVDSIPKED</sequence>
<reference evidence="1" key="1">
    <citation type="submission" date="2017-12" db="EMBL/GenBank/DDBJ databases">
        <title>Genomics of Macrococcus caseolyticus.</title>
        <authorList>
            <person name="MacFadyen A.C."/>
            <person name="Paterson G.K."/>
        </authorList>
    </citation>
    <scope>NUCLEOTIDE SEQUENCE</scope>
    <source>
        <strain evidence="1">5459_5_49</strain>
    </source>
</reference>
<dbReference type="Proteomes" id="UP000233606">
    <property type="component" value="Unassembled WGS sequence"/>
</dbReference>
<evidence type="ECO:0000313" key="2">
    <source>
        <dbReference type="Proteomes" id="UP000233606"/>
    </source>
</evidence>
<name>A0ACC9MNE2_9STAP</name>
<dbReference type="EMBL" id="PIWU01000034">
    <property type="protein sequence ID" value="PKE55309.1"/>
    <property type="molecule type" value="Genomic_DNA"/>
</dbReference>
<protein>
    <submittedName>
        <fullName evidence="1">DNA-binding protein</fullName>
    </submittedName>
</protein>
<keyword evidence="2" id="KW-1185">Reference proteome</keyword>
<proteinExistence type="predicted"/>
<comment type="caution">
    <text evidence="1">The sequence shown here is derived from an EMBL/GenBank/DDBJ whole genome shotgun (WGS) entry which is preliminary data.</text>
</comment>
<organism evidence="1 2">
    <name type="scientific">Macrococcoides caseolyticum</name>
    <dbReference type="NCBI Taxonomy" id="69966"/>
    <lineage>
        <taxon>Bacteria</taxon>
        <taxon>Bacillati</taxon>
        <taxon>Bacillota</taxon>
        <taxon>Bacilli</taxon>
        <taxon>Bacillales</taxon>
        <taxon>Staphylococcaceae</taxon>
        <taxon>Macrococcoides</taxon>
    </lineage>
</organism>
<keyword evidence="1" id="KW-0238">DNA-binding</keyword>